<organism evidence="1 2">
    <name type="scientific">Camellia lanceoleosa</name>
    <dbReference type="NCBI Taxonomy" id="1840588"/>
    <lineage>
        <taxon>Eukaryota</taxon>
        <taxon>Viridiplantae</taxon>
        <taxon>Streptophyta</taxon>
        <taxon>Embryophyta</taxon>
        <taxon>Tracheophyta</taxon>
        <taxon>Spermatophyta</taxon>
        <taxon>Magnoliopsida</taxon>
        <taxon>eudicotyledons</taxon>
        <taxon>Gunneridae</taxon>
        <taxon>Pentapetalae</taxon>
        <taxon>asterids</taxon>
        <taxon>Ericales</taxon>
        <taxon>Theaceae</taxon>
        <taxon>Camellia</taxon>
    </lineage>
</organism>
<proteinExistence type="predicted"/>
<evidence type="ECO:0000313" key="1">
    <source>
        <dbReference type="EMBL" id="KAI8030233.1"/>
    </source>
</evidence>
<evidence type="ECO:0000313" key="2">
    <source>
        <dbReference type="Proteomes" id="UP001060215"/>
    </source>
</evidence>
<sequence length="120" mass="13673">MRQQKVAELVYYARKCGREGVAVDIGRAGFRTSMNVLWNTIFSEDFSDPSQDTGKEFKDMVWNIMAEASRFNLVDFFPAVAKMDPQGIRQHMTNVDVSDDDGYGAWSGEVVETFNSFHIF</sequence>
<comment type="caution">
    <text evidence="1">The sequence shown here is derived from an EMBL/GenBank/DDBJ whole genome shotgun (WGS) entry which is preliminary data.</text>
</comment>
<dbReference type="EMBL" id="CM045758">
    <property type="protein sequence ID" value="KAI8030233.1"/>
    <property type="molecule type" value="Genomic_DNA"/>
</dbReference>
<reference evidence="1 2" key="1">
    <citation type="journal article" date="2022" name="Plant J.">
        <title>Chromosome-level genome of Camellia lanceoleosa provides a valuable resource for understanding genome evolution and self-incompatibility.</title>
        <authorList>
            <person name="Gong W."/>
            <person name="Xiao S."/>
            <person name="Wang L."/>
            <person name="Liao Z."/>
            <person name="Chang Y."/>
            <person name="Mo W."/>
            <person name="Hu G."/>
            <person name="Li W."/>
            <person name="Zhao G."/>
            <person name="Zhu H."/>
            <person name="Hu X."/>
            <person name="Ji K."/>
            <person name="Xiang X."/>
            <person name="Song Q."/>
            <person name="Yuan D."/>
            <person name="Jin S."/>
            <person name="Zhang L."/>
        </authorList>
    </citation>
    <scope>NUCLEOTIDE SEQUENCE [LARGE SCALE GENOMIC DNA]</scope>
    <source>
        <strain evidence="1">SQ_2022a</strain>
    </source>
</reference>
<accession>A0ACC0IYL6</accession>
<name>A0ACC0IYL6_9ERIC</name>
<keyword evidence="2" id="KW-1185">Reference proteome</keyword>
<protein>
    <submittedName>
        <fullName evidence="1">Geraniol 8-hydroxylase</fullName>
    </submittedName>
</protein>
<gene>
    <name evidence="1" type="ORF">LOK49_LG01G03373</name>
</gene>
<dbReference type="Proteomes" id="UP001060215">
    <property type="component" value="Chromosome 1"/>
</dbReference>